<dbReference type="InterPro" id="IPR009057">
    <property type="entry name" value="Homeodomain-like_sf"/>
</dbReference>
<dbReference type="AlphaFoldDB" id="A0A398A2N5"/>
<evidence type="ECO:0000256" key="2">
    <source>
        <dbReference type="ARBA" id="ARBA00023015"/>
    </source>
</evidence>
<dbReference type="Pfam" id="PF00249">
    <property type="entry name" value="Myb_DNA-binding"/>
    <property type="match status" value="1"/>
</dbReference>
<gene>
    <name evidence="7" type="ORF">BRAPAZ1V2_A03P36800.2</name>
    <name evidence="8" type="ORF">BRARA_C03338</name>
</gene>
<dbReference type="GO" id="GO:0003700">
    <property type="term" value="F:DNA-binding transcription factor activity"/>
    <property type="evidence" value="ECO:0007669"/>
    <property type="project" value="InterPro"/>
</dbReference>
<dbReference type="Proteomes" id="UP000694005">
    <property type="component" value="Chromosome A03"/>
</dbReference>
<dbReference type="InterPro" id="IPR017930">
    <property type="entry name" value="Myb_dom"/>
</dbReference>
<evidence type="ECO:0000256" key="1">
    <source>
        <dbReference type="ARBA" id="ARBA00004123"/>
    </source>
</evidence>
<proteinExistence type="predicted"/>
<dbReference type="EMBL" id="CM010630">
    <property type="protein sequence ID" value="RID71398.1"/>
    <property type="molecule type" value="Genomic_DNA"/>
</dbReference>
<dbReference type="Proteomes" id="UP000264353">
    <property type="component" value="Chromosome A3"/>
</dbReference>
<name>A0A398A2N5_BRACM</name>
<dbReference type="GO" id="GO:0005634">
    <property type="term" value="C:nucleus"/>
    <property type="evidence" value="ECO:0007669"/>
    <property type="project" value="UniProtKB-SubCell"/>
</dbReference>
<evidence type="ECO:0000259" key="6">
    <source>
        <dbReference type="PROSITE" id="PS51294"/>
    </source>
</evidence>
<feature type="domain" description="HTH myb-type" evidence="6">
    <location>
        <begin position="66"/>
        <end position="117"/>
    </location>
</feature>
<dbReference type="FunFam" id="1.10.10.60:FF:000007">
    <property type="entry name" value="Two-component response regulator"/>
    <property type="match status" value="1"/>
</dbReference>
<organism evidence="8 9">
    <name type="scientific">Brassica campestris</name>
    <name type="common">Field mustard</name>
    <dbReference type="NCBI Taxonomy" id="3711"/>
    <lineage>
        <taxon>Eukaryota</taxon>
        <taxon>Viridiplantae</taxon>
        <taxon>Streptophyta</taxon>
        <taxon>Embryophyta</taxon>
        <taxon>Tracheophyta</taxon>
        <taxon>Spermatophyta</taxon>
        <taxon>Magnoliopsida</taxon>
        <taxon>eudicotyledons</taxon>
        <taxon>Gunneridae</taxon>
        <taxon>Pentapetalae</taxon>
        <taxon>rosids</taxon>
        <taxon>malvids</taxon>
        <taxon>Brassicales</taxon>
        <taxon>Brassicaceae</taxon>
        <taxon>Brassiceae</taxon>
        <taxon>Brassica</taxon>
    </lineage>
</organism>
<accession>A0A398A2N5</accession>
<dbReference type="PANTHER" id="PTHR31442:SF24">
    <property type="entry name" value="GENOME ASSEMBLY, CHROMOSOME: A10"/>
    <property type="match status" value="1"/>
</dbReference>
<dbReference type="InterPro" id="IPR044841">
    <property type="entry name" value="LUX/BOA-like"/>
</dbReference>
<dbReference type="PANTHER" id="PTHR31442">
    <property type="entry name" value="HOMEODOMAIN-LIKE SUPERFAMILY PROTEIN-RELATED"/>
    <property type="match status" value="1"/>
</dbReference>
<dbReference type="EMBL" id="LS974619">
    <property type="protein sequence ID" value="CAG7882337.1"/>
    <property type="molecule type" value="Genomic_DNA"/>
</dbReference>
<evidence type="ECO:0000256" key="3">
    <source>
        <dbReference type="ARBA" id="ARBA00023163"/>
    </source>
</evidence>
<sequence>MMREDDSNWFAGWKEELPSPNRLMPLSQSQPMPSQLQLPSPQANSSADRGSGDEPARTLRRPRKIWTPQLHQRFLDAIEHLGISDATPKTITEFMNVEGLTRWSVASHLQIYRLQLAGNERHRKLIASFPVCKRKF</sequence>
<dbReference type="GO" id="GO:0003677">
    <property type="term" value="F:DNA binding"/>
    <property type="evidence" value="ECO:0007669"/>
    <property type="project" value="InterPro"/>
</dbReference>
<keyword evidence="2" id="KW-0805">Transcription regulation</keyword>
<dbReference type="Gramene" id="A03p36800.2_BraZ1">
    <property type="protein sequence ID" value="A03p36800.2_BraZ1.CDS.1"/>
    <property type="gene ID" value="A03g36800.2_BraZ1"/>
</dbReference>
<evidence type="ECO:0000313" key="9">
    <source>
        <dbReference type="Proteomes" id="UP000264353"/>
    </source>
</evidence>
<dbReference type="SUPFAM" id="SSF46689">
    <property type="entry name" value="Homeodomain-like"/>
    <property type="match status" value="1"/>
</dbReference>
<evidence type="ECO:0000313" key="10">
    <source>
        <dbReference type="Proteomes" id="UP000694005"/>
    </source>
</evidence>
<feature type="compositionally biased region" description="Low complexity" evidence="5">
    <location>
        <begin position="23"/>
        <end position="42"/>
    </location>
</feature>
<reference evidence="8 9" key="1">
    <citation type="submission" date="2018-06" db="EMBL/GenBank/DDBJ databases">
        <title>WGS assembly of Brassica rapa FPsc.</title>
        <authorList>
            <person name="Bowman J."/>
            <person name="Kohchi T."/>
            <person name="Yamato K."/>
            <person name="Jenkins J."/>
            <person name="Shu S."/>
            <person name="Ishizaki K."/>
            <person name="Yamaoka S."/>
            <person name="Nishihama R."/>
            <person name="Nakamura Y."/>
            <person name="Berger F."/>
            <person name="Adam C."/>
            <person name="Aki S."/>
            <person name="Althoff F."/>
            <person name="Araki T."/>
            <person name="Arteaga-Vazquez M."/>
            <person name="Balasubrmanian S."/>
            <person name="Bauer D."/>
            <person name="Boehm C."/>
            <person name="Briginshaw L."/>
            <person name="Caballero-Perez J."/>
            <person name="Catarino B."/>
            <person name="Chen F."/>
            <person name="Chiyoda S."/>
            <person name="Chovatia M."/>
            <person name="Davies K."/>
            <person name="Delmans M."/>
            <person name="Demura T."/>
            <person name="Dierschke T."/>
            <person name="Dolan L."/>
            <person name="Dorantes-Acosta A."/>
            <person name="Eklund D."/>
            <person name="Florent S."/>
            <person name="Flores-Sandoval E."/>
            <person name="Fujiyama A."/>
            <person name="Fukuzawa H."/>
            <person name="Galik B."/>
            <person name="Grimanelli D."/>
            <person name="Grimwood J."/>
            <person name="Grossniklaus U."/>
            <person name="Hamada T."/>
            <person name="Haseloff J."/>
            <person name="Hetherington A."/>
            <person name="Higo A."/>
            <person name="Hirakawa Y."/>
            <person name="Hundley H."/>
            <person name="Ikeda Y."/>
            <person name="Inoue K."/>
            <person name="Inoue S."/>
            <person name="Ishida S."/>
            <person name="Jia Q."/>
            <person name="Kakita M."/>
            <person name="Kanazawa T."/>
            <person name="Kawai Y."/>
            <person name="Kawashima T."/>
            <person name="Kennedy M."/>
            <person name="Kinose K."/>
            <person name="Kinoshita T."/>
            <person name="Kohara Y."/>
            <person name="Koide E."/>
            <person name="Komatsu K."/>
            <person name="Kopischke S."/>
            <person name="Kubo M."/>
            <person name="Kyozuka J."/>
            <person name="Lagercrantz U."/>
            <person name="Lin S."/>
            <person name="Lindquist E."/>
            <person name="Lipzen A."/>
            <person name="Lu C."/>
            <person name="Luna E."/>
            <person name="Martienssen R."/>
            <person name="Minamino N."/>
            <person name="Mizutani M."/>
            <person name="Mizutani M."/>
            <person name="Mochizuki N."/>
            <person name="Monte I."/>
            <person name="Mosher R."/>
            <person name="Nagasaki H."/>
            <person name="Nakagami H."/>
            <person name="Naramoto S."/>
            <person name="Nishitani K."/>
            <person name="Ohtani M."/>
            <person name="Okamoto T."/>
            <person name="Okumura M."/>
            <person name="Phillips J."/>
            <person name="Pollak B."/>
            <person name="Reinders A."/>
            <person name="Roevekamp M."/>
            <person name="Sano R."/>
            <person name="Sawa S."/>
            <person name="Schmid M."/>
            <person name="Shirakawa M."/>
            <person name="Solano R."/>
            <person name="Spunde A."/>
            <person name="Suetsugu N."/>
            <person name="Sugano S."/>
            <person name="Sugiyama A."/>
            <person name="Sun R."/>
            <person name="Suzuki Y."/>
            <person name="Takenaka M."/>
            <person name="Takezawa D."/>
            <person name="Tomogane H."/>
            <person name="Tsuzuki M."/>
            <person name="Ueda T."/>
            <person name="Umeda M."/>
            <person name="Ward J."/>
            <person name="Watanabe Y."/>
            <person name="Yazaki K."/>
            <person name="Yokoyama R."/>
            <person name="Yoshitake Y."/>
            <person name="Yotsui I."/>
            <person name="Zachgo S."/>
            <person name="Schmutz J."/>
        </authorList>
    </citation>
    <scope>NUCLEOTIDE SEQUENCE [LARGE SCALE GENOMIC DNA]</scope>
    <source>
        <strain evidence="9">cv. B-3</strain>
    </source>
</reference>
<dbReference type="InterPro" id="IPR001005">
    <property type="entry name" value="SANT/Myb"/>
</dbReference>
<evidence type="ECO:0000256" key="5">
    <source>
        <dbReference type="SAM" id="MobiDB-lite"/>
    </source>
</evidence>
<protein>
    <recommendedName>
        <fullName evidence="6">HTH myb-type domain-containing protein</fullName>
    </recommendedName>
</protein>
<dbReference type="PROSITE" id="PS51294">
    <property type="entry name" value="HTH_MYB"/>
    <property type="match status" value="1"/>
</dbReference>
<comment type="subcellular location">
    <subcellularLocation>
        <location evidence="1">Nucleus</location>
    </subcellularLocation>
</comment>
<dbReference type="NCBIfam" id="TIGR01557">
    <property type="entry name" value="myb_SHAQKYF"/>
    <property type="match status" value="1"/>
</dbReference>
<feature type="region of interest" description="Disordered" evidence="5">
    <location>
        <begin position="1"/>
        <end position="63"/>
    </location>
</feature>
<evidence type="ECO:0000313" key="8">
    <source>
        <dbReference type="EMBL" id="RID71398.1"/>
    </source>
</evidence>
<dbReference type="Gene3D" id="1.10.10.60">
    <property type="entry name" value="Homeodomain-like"/>
    <property type="match status" value="1"/>
</dbReference>
<keyword evidence="4" id="KW-0539">Nucleus</keyword>
<evidence type="ECO:0000313" key="7">
    <source>
        <dbReference type="EMBL" id="CAG7882337.1"/>
    </source>
</evidence>
<evidence type="ECO:0000256" key="4">
    <source>
        <dbReference type="ARBA" id="ARBA00023242"/>
    </source>
</evidence>
<keyword evidence="3" id="KW-0804">Transcription</keyword>
<dbReference type="InterPro" id="IPR006447">
    <property type="entry name" value="Myb_dom_plants"/>
</dbReference>
<reference evidence="7 10" key="2">
    <citation type="submission" date="2021-07" db="EMBL/GenBank/DDBJ databases">
        <authorList>
            <consortium name="Genoscope - CEA"/>
            <person name="William W."/>
        </authorList>
    </citation>
    <scope>NUCLEOTIDE SEQUENCE [LARGE SCALE GENOMIC DNA]</scope>
</reference>